<dbReference type="PROSITE" id="PS50102">
    <property type="entry name" value="RRM"/>
    <property type="match status" value="1"/>
</dbReference>
<feature type="compositionally biased region" description="Low complexity" evidence="2">
    <location>
        <begin position="200"/>
        <end position="212"/>
    </location>
</feature>
<dbReference type="OrthoDB" id="272703at2759"/>
<dbReference type="InterPro" id="IPR012677">
    <property type="entry name" value="Nucleotide-bd_a/b_plait_sf"/>
</dbReference>
<evidence type="ECO:0000256" key="2">
    <source>
        <dbReference type="SAM" id="MobiDB-lite"/>
    </source>
</evidence>
<dbReference type="SUPFAM" id="SSF54928">
    <property type="entry name" value="RNA-binding domain, RBD"/>
    <property type="match status" value="1"/>
</dbReference>
<evidence type="ECO:0000313" key="5">
    <source>
        <dbReference type="Proteomes" id="UP000267251"/>
    </source>
</evidence>
<evidence type="ECO:0000313" key="4">
    <source>
        <dbReference type="EMBL" id="RKP15231.1"/>
    </source>
</evidence>
<dbReference type="InterPro" id="IPR038192">
    <property type="entry name" value="CSTF_C_sf"/>
</dbReference>
<dbReference type="GO" id="GO:0005847">
    <property type="term" value="C:mRNA cleavage and polyadenylation specificity factor complex"/>
    <property type="evidence" value="ECO:0007669"/>
    <property type="project" value="TreeGrafter"/>
</dbReference>
<dbReference type="Gene3D" id="3.30.70.330">
    <property type="match status" value="1"/>
</dbReference>
<accession>A0A4P9Y9V7</accession>
<dbReference type="InterPro" id="IPR025742">
    <property type="entry name" value="CSTF2_hinge"/>
</dbReference>
<dbReference type="GO" id="GO:0003729">
    <property type="term" value="F:mRNA binding"/>
    <property type="evidence" value="ECO:0007669"/>
    <property type="project" value="TreeGrafter"/>
</dbReference>
<gene>
    <name evidence="4" type="ORF">BJ684DRAFT_7317</name>
</gene>
<dbReference type="InterPro" id="IPR000504">
    <property type="entry name" value="RRM_dom"/>
</dbReference>
<sequence>MIYRSSFPSESVGNIPYDVTEEQLTEIFQEVGPVKHIRLVFDRETGKPKGYGFIEYLDSDTASSAVRNLQGYEMGGRDLRVDFADNDPALMDRSFHSGPPGGGNFNGRAGGGGGGNGPSSDAIRQVVYGLGYDELKGILGYLRVLAEKDPSQARHLLMGNPSLAYASLEAILRMGVVDPMIAQVRREAMRKDQPPQVISPPTAGTAPPGPMAPLTTDPSTTPGNINPSFVQGMGYSNPEQQAIINQLLSLTPDVIAQLPLDKQEQINALVGYTVKRSIPPSSHLLTQSTHLFPWY</sequence>
<dbReference type="Pfam" id="PF00076">
    <property type="entry name" value="RRM_1"/>
    <property type="match status" value="1"/>
</dbReference>
<protein>
    <recommendedName>
        <fullName evidence="3">RRM domain-containing protein</fullName>
    </recommendedName>
</protein>
<keyword evidence="5" id="KW-1185">Reference proteome</keyword>
<evidence type="ECO:0000256" key="1">
    <source>
        <dbReference type="PROSITE-ProRule" id="PRU00176"/>
    </source>
</evidence>
<dbReference type="Gene3D" id="1.10.20.70">
    <property type="entry name" value="Transcription termination and cleavage factor, C-terminal domain"/>
    <property type="match status" value="1"/>
</dbReference>
<name>A0A4P9Y9V7_9FUNG</name>
<dbReference type="PANTHER" id="PTHR45735:SF2">
    <property type="entry name" value="CLEAVAGE STIMULATION FACTOR SUBUNIT 2"/>
    <property type="match status" value="1"/>
</dbReference>
<dbReference type="AlphaFoldDB" id="A0A4P9Y9V7"/>
<dbReference type="SMART" id="SM00360">
    <property type="entry name" value="RRM"/>
    <property type="match status" value="1"/>
</dbReference>
<dbReference type="InterPro" id="IPR035979">
    <property type="entry name" value="RBD_domain_sf"/>
</dbReference>
<dbReference type="Proteomes" id="UP000267251">
    <property type="component" value="Unassembled WGS sequence"/>
</dbReference>
<keyword evidence="1" id="KW-0694">RNA-binding</keyword>
<evidence type="ECO:0000259" key="3">
    <source>
        <dbReference type="PROSITE" id="PS50102"/>
    </source>
</evidence>
<dbReference type="PANTHER" id="PTHR45735">
    <property type="entry name" value="CLEAVAGE STIMULATION FACTOR SUBUNIT 2"/>
    <property type="match status" value="1"/>
</dbReference>
<dbReference type="Pfam" id="PF14327">
    <property type="entry name" value="CSTF2_hinge"/>
    <property type="match status" value="1"/>
</dbReference>
<feature type="compositionally biased region" description="Gly residues" evidence="2">
    <location>
        <begin position="99"/>
        <end position="117"/>
    </location>
</feature>
<organism evidence="4 5">
    <name type="scientific">Piptocephalis cylindrospora</name>
    <dbReference type="NCBI Taxonomy" id="1907219"/>
    <lineage>
        <taxon>Eukaryota</taxon>
        <taxon>Fungi</taxon>
        <taxon>Fungi incertae sedis</taxon>
        <taxon>Zoopagomycota</taxon>
        <taxon>Zoopagomycotina</taxon>
        <taxon>Zoopagomycetes</taxon>
        <taxon>Zoopagales</taxon>
        <taxon>Piptocephalidaceae</taxon>
        <taxon>Piptocephalis</taxon>
    </lineage>
</organism>
<dbReference type="CDD" id="cd12398">
    <property type="entry name" value="RRM_CSTF2_RNA15_like"/>
    <property type="match status" value="1"/>
</dbReference>
<feature type="region of interest" description="Disordered" evidence="2">
    <location>
        <begin position="93"/>
        <end position="118"/>
    </location>
</feature>
<feature type="domain" description="RRM" evidence="3">
    <location>
        <begin position="12"/>
        <end position="86"/>
    </location>
</feature>
<feature type="region of interest" description="Disordered" evidence="2">
    <location>
        <begin position="188"/>
        <end position="212"/>
    </location>
</feature>
<proteinExistence type="predicted"/>
<reference evidence="5" key="1">
    <citation type="journal article" date="2018" name="Nat. Microbiol.">
        <title>Leveraging single-cell genomics to expand the fungal tree of life.</title>
        <authorList>
            <person name="Ahrendt S.R."/>
            <person name="Quandt C.A."/>
            <person name="Ciobanu D."/>
            <person name="Clum A."/>
            <person name="Salamov A."/>
            <person name="Andreopoulos B."/>
            <person name="Cheng J.F."/>
            <person name="Woyke T."/>
            <person name="Pelin A."/>
            <person name="Henrissat B."/>
            <person name="Reynolds N.K."/>
            <person name="Benny G.L."/>
            <person name="Smith M.E."/>
            <person name="James T.Y."/>
            <person name="Grigoriev I.V."/>
        </authorList>
    </citation>
    <scope>NUCLEOTIDE SEQUENCE [LARGE SCALE GENOMIC DNA]</scope>
</reference>
<dbReference type="EMBL" id="KZ987747">
    <property type="protein sequence ID" value="RKP15231.1"/>
    <property type="molecule type" value="Genomic_DNA"/>
</dbReference>